<dbReference type="Pfam" id="PF12937">
    <property type="entry name" value="F-box-like"/>
    <property type="match status" value="1"/>
</dbReference>
<dbReference type="Gene3D" id="1.20.1280.50">
    <property type="match status" value="1"/>
</dbReference>
<dbReference type="OrthoDB" id="2322499at2759"/>
<comment type="caution">
    <text evidence="2">The sequence shown here is derived from an EMBL/GenBank/DDBJ whole genome shotgun (WGS) entry which is preliminary data.</text>
</comment>
<dbReference type="Proteomes" id="UP000789570">
    <property type="component" value="Unassembled WGS sequence"/>
</dbReference>
<gene>
    <name evidence="2" type="ORF">FCALED_LOCUS3609</name>
</gene>
<sequence length="188" mass="22778">MIASTLPSEILIEIFSYLHPKDLYSLLSVCKRYRTLLWSKTSTTTQHVWRSSRIRYILHPTFEPPENMCEQQYNYLLVVVNNVYRKDALEKWKLFEELLTCLQPILTPPTNQKIFLVSDVMTKLNEYFNIDEQKRLDWIQETKLKVINMTRVHKKYKTQFDLIRYSVKERIQRLIDRFKFYQVTSTQV</sequence>
<evidence type="ECO:0000313" key="3">
    <source>
        <dbReference type="Proteomes" id="UP000789570"/>
    </source>
</evidence>
<dbReference type="CDD" id="cd09917">
    <property type="entry name" value="F-box_SF"/>
    <property type="match status" value="1"/>
</dbReference>
<dbReference type="InterPro" id="IPR001810">
    <property type="entry name" value="F-box_dom"/>
</dbReference>
<dbReference type="AlphaFoldDB" id="A0A9N8ZL08"/>
<organism evidence="2 3">
    <name type="scientific">Funneliformis caledonium</name>
    <dbReference type="NCBI Taxonomy" id="1117310"/>
    <lineage>
        <taxon>Eukaryota</taxon>
        <taxon>Fungi</taxon>
        <taxon>Fungi incertae sedis</taxon>
        <taxon>Mucoromycota</taxon>
        <taxon>Glomeromycotina</taxon>
        <taxon>Glomeromycetes</taxon>
        <taxon>Glomerales</taxon>
        <taxon>Glomeraceae</taxon>
        <taxon>Funneliformis</taxon>
    </lineage>
</organism>
<evidence type="ECO:0000313" key="2">
    <source>
        <dbReference type="EMBL" id="CAG8499082.1"/>
    </source>
</evidence>
<proteinExistence type="predicted"/>
<dbReference type="PROSITE" id="PS50181">
    <property type="entry name" value="FBOX"/>
    <property type="match status" value="1"/>
</dbReference>
<feature type="domain" description="F-box" evidence="1">
    <location>
        <begin position="1"/>
        <end position="52"/>
    </location>
</feature>
<dbReference type="SMART" id="SM00256">
    <property type="entry name" value="FBOX"/>
    <property type="match status" value="1"/>
</dbReference>
<evidence type="ECO:0000259" key="1">
    <source>
        <dbReference type="PROSITE" id="PS50181"/>
    </source>
</evidence>
<accession>A0A9N8ZL08</accession>
<protein>
    <submittedName>
        <fullName evidence="2">11253_t:CDS:1</fullName>
    </submittedName>
</protein>
<name>A0A9N8ZL08_9GLOM</name>
<keyword evidence="3" id="KW-1185">Reference proteome</keyword>
<dbReference type="InterPro" id="IPR036047">
    <property type="entry name" value="F-box-like_dom_sf"/>
</dbReference>
<reference evidence="2" key="1">
    <citation type="submission" date="2021-06" db="EMBL/GenBank/DDBJ databases">
        <authorList>
            <person name="Kallberg Y."/>
            <person name="Tangrot J."/>
            <person name="Rosling A."/>
        </authorList>
    </citation>
    <scope>NUCLEOTIDE SEQUENCE</scope>
    <source>
        <strain evidence="2">UK204</strain>
    </source>
</reference>
<dbReference type="SUPFAM" id="SSF81383">
    <property type="entry name" value="F-box domain"/>
    <property type="match status" value="1"/>
</dbReference>
<dbReference type="EMBL" id="CAJVPQ010000643">
    <property type="protein sequence ID" value="CAG8499082.1"/>
    <property type="molecule type" value="Genomic_DNA"/>
</dbReference>